<sequence>MIDFSEVEEMHGGDNGTERNEVSMYSAIPNLGCLNTAAQLPIMRLGGESEPTRQHYWSQMGEQNQYNATGVNDEEAYLDNGFSRSDWNLKITVGQIFSSKKALLTELRFTALRGHFEFKVQFSCTKRTRDRSRSIRLDVPIKPRPFSPSEITISGRELDWFEPGLSRRRAAASAAQTR</sequence>
<accession>A0AAD4WG29</accession>
<protein>
    <submittedName>
        <fullName evidence="1">Uncharacterized protein</fullName>
    </submittedName>
</protein>
<comment type="caution">
    <text evidence="1">The sequence shown here is derived from an EMBL/GenBank/DDBJ whole genome shotgun (WGS) entry which is preliminary data.</text>
</comment>
<dbReference type="EMBL" id="JAJFAZ020000002">
    <property type="protein sequence ID" value="KAI5342875.1"/>
    <property type="molecule type" value="Genomic_DNA"/>
</dbReference>
<reference evidence="1 2" key="1">
    <citation type="journal article" date="2022" name="G3 (Bethesda)">
        <title>Whole-genome sequence and methylome profiling of the almond [Prunus dulcis (Mill.) D.A. Webb] cultivar 'Nonpareil'.</title>
        <authorList>
            <person name="D'Amico-Willman K.M."/>
            <person name="Ouma W.Z."/>
            <person name="Meulia T."/>
            <person name="Sideli G.M."/>
            <person name="Gradziel T.M."/>
            <person name="Fresnedo-Ramirez J."/>
        </authorList>
    </citation>
    <scope>NUCLEOTIDE SEQUENCE [LARGE SCALE GENOMIC DNA]</scope>
    <source>
        <strain evidence="1">Clone GOH B32 T37-40</strain>
    </source>
</reference>
<name>A0AAD4WG29_PRUDU</name>
<evidence type="ECO:0000313" key="1">
    <source>
        <dbReference type="EMBL" id="KAI5342875.1"/>
    </source>
</evidence>
<evidence type="ECO:0000313" key="2">
    <source>
        <dbReference type="Proteomes" id="UP001054821"/>
    </source>
</evidence>
<keyword evidence="2" id="KW-1185">Reference proteome</keyword>
<dbReference type="Proteomes" id="UP001054821">
    <property type="component" value="Chromosome 2"/>
</dbReference>
<organism evidence="1 2">
    <name type="scientific">Prunus dulcis</name>
    <name type="common">Almond</name>
    <name type="synonym">Amygdalus dulcis</name>
    <dbReference type="NCBI Taxonomy" id="3755"/>
    <lineage>
        <taxon>Eukaryota</taxon>
        <taxon>Viridiplantae</taxon>
        <taxon>Streptophyta</taxon>
        <taxon>Embryophyta</taxon>
        <taxon>Tracheophyta</taxon>
        <taxon>Spermatophyta</taxon>
        <taxon>Magnoliopsida</taxon>
        <taxon>eudicotyledons</taxon>
        <taxon>Gunneridae</taxon>
        <taxon>Pentapetalae</taxon>
        <taxon>rosids</taxon>
        <taxon>fabids</taxon>
        <taxon>Rosales</taxon>
        <taxon>Rosaceae</taxon>
        <taxon>Amygdaloideae</taxon>
        <taxon>Amygdaleae</taxon>
        <taxon>Prunus</taxon>
    </lineage>
</organism>
<proteinExistence type="predicted"/>
<dbReference type="AlphaFoldDB" id="A0AAD4WG29"/>
<gene>
    <name evidence="1" type="ORF">L3X38_010751</name>
</gene>